<dbReference type="PANTHER" id="PTHR12697:SF5">
    <property type="entry name" value="DEOXYHYPUSINE HYDROXYLASE"/>
    <property type="match status" value="1"/>
</dbReference>
<reference evidence="1" key="1">
    <citation type="submission" date="2019-08" db="EMBL/GenBank/DDBJ databases">
        <authorList>
            <person name="Kucharzyk K."/>
            <person name="Murdoch R.W."/>
            <person name="Higgins S."/>
            <person name="Loffler F."/>
        </authorList>
    </citation>
    <scope>NUCLEOTIDE SEQUENCE</scope>
</reference>
<comment type="caution">
    <text evidence="1">The sequence shown here is derived from an EMBL/GenBank/DDBJ whole genome shotgun (WGS) entry which is preliminary data.</text>
</comment>
<organism evidence="1">
    <name type="scientific">bioreactor metagenome</name>
    <dbReference type="NCBI Taxonomy" id="1076179"/>
    <lineage>
        <taxon>unclassified sequences</taxon>
        <taxon>metagenomes</taxon>
        <taxon>ecological metagenomes</taxon>
    </lineage>
</organism>
<dbReference type="EMBL" id="VSSQ01000191">
    <property type="protein sequence ID" value="MPL84590.1"/>
    <property type="molecule type" value="Genomic_DNA"/>
</dbReference>
<gene>
    <name evidence="1" type="ORF">SDC9_30555</name>
</gene>
<evidence type="ECO:0008006" key="2">
    <source>
        <dbReference type="Google" id="ProtNLM"/>
    </source>
</evidence>
<dbReference type="AlphaFoldDB" id="A0A644UZT8"/>
<accession>A0A644UZT8</accession>
<sequence length="275" mass="31610">MNNKSKILARRKRGQINKSDLDGFKNYNIEELIDLMNNEEPWKRTVAITLLDEKNEESAVKYLAEKFQDEDALYTRIAISKALANFGEIAVPYLIDLLGKIGNNQEKTLPKKYFNKKSFPLPRDLAARTLSNLGKVSTTYLIELLNKDSLNKEDIFIKEQAIDAVGRIASKYDDHRALDSLKILSKKHKPYEIIQWKIARALSGFKKNEKALNLLFNIINEKPPVQIKWEIVRSVGQIGIFNEKTNKLLNSIDENNPNLIKSINIAKKEIKKEKL</sequence>
<protein>
    <recommendedName>
        <fullName evidence="2">HEAT repeat domain-containing protein</fullName>
    </recommendedName>
</protein>
<dbReference type="InterPro" id="IPR011989">
    <property type="entry name" value="ARM-like"/>
</dbReference>
<proteinExistence type="predicted"/>
<evidence type="ECO:0000313" key="1">
    <source>
        <dbReference type="EMBL" id="MPL84590.1"/>
    </source>
</evidence>
<name>A0A644UZT8_9ZZZZ</name>
<dbReference type="PANTHER" id="PTHR12697">
    <property type="entry name" value="PBS LYASE HEAT-LIKE PROTEIN"/>
    <property type="match status" value="1"/>
</dbReference>
<dbReference type="Gene3D" id="1.25.10.10">
    <property type="entry name" value="Leucine-rich Repeat Variant"/>
    <property type="match status" value="1"/>
</dbReference>
<dbReference type="Pfam" id="PF13646">
    <property type="entry name" value="HEAT_2"/>
    <property type="match status" value="1"/>
</dbReference>
<dbReference type="GO" id="GO:0016491">
    <property type="term" value="F:oxidoreductase activity"/>
    <property type="evidence" value="ECO:0007669"/>
    <property type="project" value="TreeGrafter"/>
</dbReference>
<dbReference type="SUPFAM" id="SSF48371">
    <property type="entry name" value="ARM repeat"/>
    <property type="match status" value="1"/>
</dbReference>
<dbReference type="InterPro" id="IPR016024">
    <property type="entry name" value="ARM-type_fold"/>
</dbReference>